<protein>
    <recommendedName>
        <fullName evidence="1">Tetrapyrrole biosynthesis uroporphyrinogen III synthase domain-containing protein</fullName>
    </recommendedName>
</protein>
<dbReference type="CDD" id="cd06578">
    <property type="entry name" value="HemD"/>
    <property type="match status" value="1"/>
</dbReference>
<dbReference type="Pfam" id="PF02602">
    <property type="entry name" value="HEM4"/>
    <property type="match status" value="1"/>
</dbReference>
<dbReference type="RefSeq" id="XP_036626981.1">
    <property type="nucleotide sequence ID" value="XM_036781126.1"/>
</dbReference>
<keyword evidence="3" id="KW-1185">Reference proteome</keyword>
<dbReference type="Proteomes" id="UP000623687">
    <property type="component" value="Unassembled WGS sequence"/>
</dbReference>
<dbReference type="UniPathway" id="UPA00251">
    <property type="reaction ID" value="UER00320"/>
</dbReference>
<evidence type="ECO:0000313" key="2">
    <source>
        <dbReference type="EMBL" id="KAF7421123.1"/>
    </source>
</evidence>
<dbReference type="GO" id="GO:0006780">
    <property type="term" value="P:uroporphyrinogen III biosynthetic process"/>
    <property type="evidence" value="ECO:0007669"/>
    <property type="project" value="InterPro"/>
</dbReference>
<evidence type="ECO:0000313" key="3">
    <source>
        <dbReference type="Proteomes" id="UP000623687"/>
    </source>
</evidence>
<dbReference type="VEuPathDB" id="FungiDB:PC9H_011643"/>
<sequence length="277" mass="30039">MPTSVLLLRAASKDAPDKYESSFVAAGYAPTSIPVLETSLTNVEELVRILSDTSTGFSGVVLTSARACEAWKSASDLVAAPSLVRWCALPFYVVGKSTASALRELDGAPKDIWGEDSGNAEQLARHILNDTRQMSGKLLYLTGDKNRDTLPNILTSNNLILHQLQVYETRGSAHFATDLADVLSKGTDGLDLWWIVYFAPSAAEFVTPTLNLHFNFGDKEDRSQKRRQAYVAAIGPTTHDFLRDTLKLHVHAVASKPTPDDLVSAIKAHDGIDSVAA</sequence>
<dbReference type="OrthoDB" id="5595751at2759"/>
<dbReference type="AlphaFoldDB" id="A0A8H7DNC9"/>
<evidence type="ECO:0000259" key="1">
    <source>
        <dbReference type="Pfam" id="PF02602"/>
    </source>
</evidence>
<dbReference type="PANTHER" id="PTHR12390">
    <property type="entry name" value="UROPORPHYRINOGEN III SYNTHASE"/>
    <property type="match status" value="1"/>
</dbReference>
<dbReference type="GO" id="GO:0005829">
    <property type="term" value="C:cytosol"/>
    <property type="evidence" value="ECO:0007669"/>
    <property type="project" value="TreeGrafter"/>
</dbReference>
<dbReference type="InterPro" id="IPR003754">
    <property type="entry name" value="4pyrrol_synth_uPrphyn_synth"/>
</dbReference>
<dbReference type="InterPro" id="IPR039793">
    <property type="entry name" value="UROS/Hem4"/>
</dbReference>
<dbReference type="InterPro" id="IPR036108">
    <property type="entry name" value="4pyrrol_syn_uPrphyn_synt_sf"/>
</dbReference>
<reference evidence="2" key="1">
    <citation type="submission" date="2019-07" db="EMBL/GenBank/DDBJ databases">
        <authorList>
            <person name="Palmer J.M."/>
        </authorList>
    </citation>
    <scope>NUCLEOTIDE SEQUENCE</scope>
    <source>
        <strain evidence="2">PC9</strain>
    </source>
</reference>
<dbReference type="GeneID" id="59381461"/>
<proteinExistence type="predicted"/>
<dbReference type="EMBL" id="JACETU010000009">
    <property type="protein sequence ID" value="KAF7421123.1"/>
    <property type="molecule type" value="Genomic_DNA"/>
</dbReference>
<dbReference type="GO" id="GO:0006782">
    <property type="term" value="P:protoporphyrinogen IX biosynthetic process"/>
    <property type="evidence" value="ECO:0007669"/>
    <property type="project" value="UniProtKB-UniPathway"/>
</dbReference>
<dbReference type="Gene3D" id="3.40.50.10090">
    <property type="match status" value="2"/>
</dbReference>
<organism evidence="2 3">
    <name type="scientific">Pleurotus ostreatus</name>
    <name type="common">Oyster mushroom</name>
    <name type="synonym">White-rot fungus</name>
    <dbReference type="NCBI Taxonomy" id="5322"/>
    <lineage>
        <taxon>Eukaryota</taxon>
        <taxon>Fungi</taxon>
        <taxon>Dikarya</taxon>
        <taxon>Basidiomycota</taxon>
        <taxon>Agaricomycotina</taxon>
        <taxon>Agaricomycetes</taxon>
        <taxon>Agaricomycetidae</taxon>
        <taxon>Agaricales</taxon>
        <taxon>Pleurotineae</taxon>
        <taxon>Pleurotaceae</taxon>
        <taxon>Pleurotus</taxon>
    </lineage>
</organism>
<dbReference type="SUPFAM" id="SSF69618">
    <property type="entry name" value="HemD-like"/>
    <property type="match status" value="1"/>
</dbReference>
<gene>
    <name evidence="2" type="ORF">PC9H_011643</name>
</gene>
<feature type="domain" description="Tetrapyrrole biosynthesis uroporphyrinogen III synthase" evidence="1">
    <location>
        <begin position="19"/>
        <end position="263"/>
    </location>
</feature>
<name>A0A8H7DNC9_PLEOS</name>
<comment type="caution">
    <text evidence="2">The sequence shown here is derived from an EMBL/GenBank/DDBJ whole genome shotgun (WGS) entry which is preliminary data.</text>
</comment>
<dbReference type="GO" id="GO:0004852">
    <property type="term" value="F:uroporphyrinogen-III synthase activity"/>
    <property type="evidence" value="ECO:0007669"/>
    <property type="project" value="InterPro"/>
</dbReference>
<dbReference type="PANTHER" id="PTHR12390:SF0">
    <property type="entry name" value="UROPORPHYRINOGEN-III SYNTHASE"/>
    <property type="match status" value="1"/>
</dbReference>
<accession>A0A8H7DNC9</accession>